<name>A0A1N6GH63_9BACT</name>
<dbReference type="AlphaFoldDB" id="A0A1N6GH63"/>
<dbReference type="STRING" id="536979.SAMN04488055_2768"/>
<proteinExistence type="inferred from homology"/>
<dbReference type="RefSeq" id="WP_084185561.1">
    <property type="nucleotide sequence ID" value="NZ_FSRA01000001.1"/>
</dbReference>
<evidence type="ECO:0000313" key="7">
    <source>
        <dbReference type="EMBL" id="SIO06844.1"/>
    </source>
</evidence>
<evidence type="ECO:0000256" key="2">
    <source>
        <dbReference type="ARBA" id="ARBA00008639"/>
    </source>
</evidence>
<evidence type="ECO:0000259" key="6">
    <source>
        <dbReference type="Pfam" id="PF00291"/>
    </source>
</evidence>
<dbReference type="Gene3D" id="3.40.50.1100">
    <property type="match status" value="2"/>
</dbReference>
<feature type="active site" description="Nucleophile" evidence="4">
    <location>
        <position position="63"/>
    </location>
</feature>
<keyword evidence="3 5" id="KW-0663">Pyridoxal phosphate</keyword>
<protein>
    <submittedName>
        <fullName evidence="7">1-aminocyclopropane-1-carboxylate deaminase</fullName>
    </submittedName>
</protein>
<feature type="domain" description="Tryptophan synthase beta chain-like PALP" evidence="6">
    <location>
        <begin position="43"/>
        <end position="314"/>
    </location>
</feature>
<dbReference type="OrthoDB" id="9801249at2"/>
<dbReference type="PANTHER" id="PTHR43780:SF2">
    <property type="entry name" value="1-AMINOCYCLOPROPANE-1-CARBOXYLATE DEAMINASE-RELATED"/>
    <property type="match status" value="1"/>
</dbReference>
<dbReference type="PANTHER" id="PTHR43780">
    <property type="entry name" value="1-AMINOCYCLOPROPANE-1-CARBOXYLATE DEAMINASE-RELATED"/>
    <property type="match status" value="1"/>
</dbReference>
<dbReference type="InterPro" id="IPR036052">
    <property type="entry name" value="TrpB-like_PALP_sf"/>
</dbReference>
<dbReference type="EMBL" id="FSRA01000001">
    <property type="protein sequence ID" value="SIO06844.1"/>
    <property type="molecule type" value="Genomic_DNA"/>
</dbReference>
<dbReference type="PIRSF" id="PIRSF006278">
    <property type="entry name" value="ACCD_DCysDesulf"/>
    <property type="match status" value="1"/>
</dbReference>
<comment type="cofactor">
    <cofactor evidence="1">
        <name>pyridoxal 5'-phosphate</name>
        <dbReference type="ChEBI" id="CHEBI:597326"/>
    </cofactor>
</comment>
<dbReference type="SUPFAM" id="SSF53686">
    <property type="entry name" value="Tryptophan synthase beta subunit-like PLP-dependent enzymes"/>
    <property type="match status" value="1"/>
</dbReference>
<organism evidence="7 8">
    <name type="scientific">Chitinophaga niabensis</name>
    <dbReference type="NCBI Taxonomy" id="536979"/>
    <lineage>
        <taxon>Bacteria</taxon>
        <taxon>Pseudomonadati</taxon>
        <taxon>Bacteroidota</taxon>
        <taxon>Chitinophagia</taxon>
        <taxon>Chitinophagales</taxon>
        <taxon>Chitinophagaceae</taxon>
        <taxon>Chitinophaga</taxon>
    </lineage>
</organism>
<comment type="similarity">
    <text evidence="2">Belongs to the ACC deaminase/D-cysteine desulfhydrase family.</text>
</comment>
<dbReference type="Proteomes" id="UP000185003">
    <property type="component" value="Unassembled WGS sequence"/>
</dbReference>
<dbReference type="InterPro" id="IPR001926">
    <property type="entry name" value="TrpB-like_PALP"/>
</dbReference>
<evidence type="ECO:0000256" key="4">
    <source>
        <dbReference type="PIRSR" id="PIRSR006278-1"/>
    </source>
</evidence>
<dbReference type="InterPro" id="IPR027278">
    <property type="entry name" value="ACCD_DCysDesulf"/>
</dbReference>
<evidence type="ECO:0000256" key="3">
    <source>
        <dbReference type="ARBA" id="ARBA00022898"/>
    </source>
</evidence>
<gene>
    <name evidence="7" type="ORF">SAMN04488055_2768</name>
</gene>
<dbReference type="GO" id="GO:0019148">
    <property type="term" value="F:D-cysteine desulfhydrase activity"/>
    <property type="evidence" value="ECO:0007669"/>
    <property type="project" value="TreeGrafter"/>
</dbReference>
<accession>A0A1N6GH63</accession>
<feature type="modified residue" description="N6-(pyridoxal phosphate)lysine" evidence="5">
    <location>
        <position position="39"/>
    </location>
</feature>
<reference evidence="7 8" key="1">
    <citation type="submission" date="2016-11" db="EMBL/GenBank/DDBJ databases">
        <authorList>
            <person name="Jaros S."/>
            <person name="Januszkiewicz K."/>
            <person name="Wedrychowicz H."/>
        </authorList>
    </citation>
    <scope>NUCLEOTIDE SEQUENCE [LARGE SCALE GENOMIC DNA]</scope>
    <source>
        <strain evidence="7 8">DSM 24787</strain>
    </source>
</reference>
<keyword evidence="8" id="KW-1185">Reference proteome</keyword>
<evidence type="ECO:0000256" key="5">
    <source>
        <dbReference type="PIRSR" id="PIRSR006278-2"/>
    </source>
</evidence>
<evidence type="ECO:0000256" key="1">
    <source>
        <dbReference type="ARBA" id="ARBA00001933"/>
    </source>
</evidence>
<dbReference type="Pfam" id="PF00291">
    <property type="entry name" value="PALP"/>
    <property type="match status" value="1"/>
</dbReference>
<sequence>MHFSTKDILQPIHTTWLPEHIPAAMLRLDKLDPLVSGNKWFKLKYNLEAAAGKPIVTFGGAWSNHILATAAACQMKGLACTGIIRGEKPLILSPTLEQAGRMGMQLVFVSREEYKLLTDTDDLGADDHMYAVYQLNDEIIPRDAYVIPEGGHNALGVKGCSEILSLADTKDFTHIICSVGTGTTLAGLINSTVEGSENMAEEVLHDLARLVTGDPGHVVQKVIGISALKGAFSLQAEIESLLISPGPWELLHDFHEGGYGKISPALIDLMNDFYRQTNIPLDRVYTGKMVLAVKKLIEQDYFPANSRLLLIHSGGLQGNDSLLPDVLCF</sequence>
<evidence type="ECO:0000313" key="8">
    <source>
        <dbReference type="Proteomes" id="UP000185003"/>
    </source>
</evidence>